<protein>
    <submittedName>
        <fullName evidence="1">Uncharacterized protein</fullName>
    </submittedName>
</protein>
<dbReference type="AlphaFoldDB" id="A0A926NH79"/>
<evidence type="ECO:0000313" key="1">
    <source>
        <dbReference type="EMBL" id="MBD1392024.1"/>
    </source>
</evidence>
<gene>
    <name evidence="1" type="ORF">IDJ76_02825</name>
</gene>
<keyword evidence="2" id="KW-1185">Reference proteome</keyword>
<name>A0A926NH79_9SPHI</name>
<dbReference type="RefSeq" id="WP_191160506.1">
    <property type="nucleotide sequence ID" value="NZ_JACWMX010000001.1"/>
</dbReference>
<comment type="caution">
    <text evidence="1">The sequence shown here is derived from an EMBL/GenBank/DDBJ whole genome shotgun (WGS) entry which is preliminary data.</text>
</comment>
<organism evidence="1 2">
    <name type="scientific">Mucilaginibacter glaciei</name>
    <dbReference type="NCBI Taxonomy" id="2772109"/>
    <lineage>
        <taxon>Bacteria</taxon>
        <taxon>Pseudomonadati</taxon>
        <taxon>Bacteroidota</taxon>
        <taxon>Sphingobacteriia</taxon>
        <taxon>Sphingobacteriales</taxon>
        <taxon>Sphingobacteriaceae</taxon>
        <taxon>Mucilaginibacter</taxon>
    </lineage>
</organism>
<sequence length="100" mass="11320">MKILITSATAAEAHKLKGKLINNEVLLGDHADLPAFMRSNIIKLPNPATDTYAHEMLTLSLDMEIEALYLLQGQELEILLRSEVLFNEYHINIIDGRNYL</sequence>
<proteinExistence type="predicted"/>
<reference evidence="1" key="1">
    <citation type="submission" date="2020-09" db="EMBL/GenBank/DDBJ databases">
        <title>Novel species of Mucilaginibacter isolated from a glacier on the Tibetan Plateau.</title>
        <authorList>
            <person name="Liu Q."/>
            <person name="Xin Y.-H."/>
        </authorList>
    </citation>
    <scope>NUCLEOTIDE SEQUENCE</scope>
    <source>
        <strain evidence="1">ZB1P21</strain>
    </source>
</reference>
<accession>A0A926NH79</accession>
<evidence type="ECO:0000313" key="2">
    <source>
        <dbReference type="Proteomes" id="UP000619078"/>
    </source>
</evidence>
<dbReference type="EMBL" id="JACWMX010000001">
    <property type="protein sequence ID" value="MBD1392024.1"/>
    <property type="molecule type" value="Genomic_DNA"/>
</dbReference>
<dbReference type="Proteomes" id="UP000619078">
    <property type="component" value="Unassembled WGS sequence"/>
</dbReference>